<proteinExistence type="predicted"/>
<evidence type="ECO:0000259" key="12">
    <source>
        <dbReference type="PROSITE" id="PS50042"/>
    </source>
</evidence>
<keyword evidence="3" id="KW-0050">Antiport</keyword>
<keyword evidence="4" id="KW-1003">Cell membrane</keyword>
<feature type="transmembrane region" description="Helical" evidence="11">
    <location>
        <begin position="119"/>
        <end position="138"/>
    </location>
</feature>
<dbReference type="SUPFAM" id="SSF51206">
    <property type="entry name" value="cAMP-binding domain-like"/>
    <property type="match status" value="1"/>
</dbReference>
<dbReference type="PANTHER" id="PTHR10110">
    <property type="entry name" value="SODIUM/HYDROGEN EXCHANGER"/>
    <property type="match status" value="1"/>
</dbReference>
<keyword evidence="5 11" id="KW-0812">Transmembrane</keyword>
<evidence type="ECO:0000256" key="11">
    <source>
        <dbReference type="SAM" id="Phobius"/>
    </source>
</evidence>
<dbReference type="PROSITE" id="PS50042">
    <property type="entry name" value="CNMP_BINDING_3"/>
    <property type="match status" value="1"/>
</dbReference>
<keyword evidence="8" id="KW-0406">Ion transport</keyword>
<evidence type="ECO:0000256" key="10">
    <source>
        <dbReference type="ARBA" id="ARBA00023201"/>
    </source>
</evidence>
<dbReference type="InterPro" id="IPR018490">
    <property type="entry name" value="cNMP-bd_dom_sf"/>
</dbReference>
<feature type="transmembrane region" description="Helical" evidence="11">
    <location>
        <begin position="335"/>
        <end position="356"/>
    </location>
</feature>
<dbReference type="CDD" id="cd00038">
    <property type="entry name" value="CAP_ED"/>
    <property type="match status" value="1"/>
</dbReference>
<dbReference type="RefSeq" id="WP_170132043.1">
    <property type="nucleotide sequence ID" value="NZ_QNRT01000002.1"/>
</dbReference>
<dbReference type="InterPro" id="IPR006153">
    <property type="entry name" value="Cation/H_exchanger_TM"/>
</dbReference>
<keyword evidence="6 11" id="KW-1133">Transmembrane helix</keyword>
<keyword evidence="2" id="KW-0813">Transport</keyword>
<dbReference type="GO" id="GO:0051453">
    <property type="term" value="P:regulation of intracellular pH"/>
    <property type="evidence" value="ECO:0007669"/>
    <property type="project" value="TreeGrafter"/>
</dbReference>
<feature type="transmembrane region" description="Helical" evidence="11">
    <location>
        <begin position="217"/>
        <end position="241"/>
    </location>
</feature>
<accession>A0A395JKD9</accession>
<dbReference type="AlphaFoldDB" id="A0A395JKD9"/>
<reference evidence="13 14" key="1">
    <citation type="submission" date="2018-06" db="EMBL/GenBank/DDBJ databases">
        <title>Genomic Encyclopedia of Type Strains, Phase IV (KMG-IV): sequencing the most valuable type-strain genomes for metagenomic binning, comparative biology and taxonomic classification.</title>
        <authorList>
            <person name="Goeker M."/>
        </authorList>
    </citation>
    <scope>NUCLEOTIDE SEQUENCE [LARGE SCALE GENOMIC DNA]</scope>
    <source>
        <strain evidence="13 14">DSM 24032</strain>
    </source>
</reference>
<evidence type="ECO:0000313" key="13">
    <source>
        <dbReference type="EMBL" id="RBP51246.1"/>
    </source>
</evidence>
<evidence type="ECO:0000256" key="3">
    <source>
        <dbReference type="ARBA" id="ARBA00022449"/>
    </source>
</evidence>
<comment type="subcellular location">
    <subcellularLocation>
        <location evidence="1">Cell membrane</location>
        <topology evidence="1">Multi-pass membrane protein</topology>
    </subcellularLocation>
</comment>
<comment type="caution">
    <text evidence="13">The sequence shown here is derived from an EMBL/GenBank/DDBJ whole genome shotgun (WGS) entry which is preliminary data.</text>
</comment>
<dbReference type="GO" id="GO:0098719">
    <property type="term" value="P:sodium ion import across plasma membrane"/>
    <property type="evidence" value="ECO:0007669"/>
    <property type="project" value="TreeGrafter"/>
</dbReference>
<organism evidence="13 14">
    <name type="scientific">Arenicella xantha</name>
    <dbReference type="NCBI Taxonomy" id="644221"/>
    <lineage>
        <taxon>Bacteria</taxon>
        <taxon>Pseudomonadati</taxon>
        <taxon>Pseudomonadota</taxon>
        <taxon>Gammaproteobacteria</taxon>
        <taxon>Arenicellales</taxon>
        <taxon>Arenicellaceae</taxon>
        <taxon>Arenicella</taxon>
    </lineage>
</organism>
<feature type="transmembrane region" description="Helical" evidence="11">
    <location>
        <begin position="186"/>
        <end position="205"/>
    </location>
</feature>
<feature type="transmembrane region" description="Helical" evidence="11">
    <location>
        <begin position="47"/>
        <end position="70"/>
    </location>
</feature>
<evidence type="ECO:0000256" key="2">
    <source>
        <dbReference type="ARBA" id="ARBA00022448"/>
    </source>
</evidence>
<keyword evidence="14" id="KW-1185">Reference proteome</keyword>
<dbReference type="InterPro" id="IPR018422">
    <property type="entry name" value="Cation/H_exchanger_CPA1"/>
</dbReference>
<dbReference type="PANTHER" id="PTHR10110:SF86">
    <property type="entry name" value="SODIUM_HYDROGEN EXCHANGER 7"/>
    <property type="match status" value="1"/>
</dbReference>
<keyword evidence="10" id="KW-0739">Sodium transport</keyword>
<dbReference type="Proteomes" id="UP000253083">
    <property type="component" value="Unassembled WGS sequence"/>
</dbReference>
<feature type="transmembrane region" description="Helical" evidence="11">
    <location>
        <begin position="90"/>
        <end position="107"/>
    </location>
</feature>
<gene>
    <name evidence="13" type="ORF">DFR28_102665</name>
</gene>
<protein>
    <submittedName>
        <fullName evidence="13">Sodium/proton antiporter (CPA1 family)</fullName>
    </submittedName>
</protein>
<dbReference type="InParanoid" id="A0A395JKD9"/>
<dbReference type="Pfam" id="PF00999">
    <property type="entry name" value="Na_H_Exchanger"/>
    <property type="match status" value="1"/>
</dbReference>
<dbReference type="GO" id="GO:0005886">
    <property type="term" value="C:plasma membrane"/>
    <property type="evidence" value="ECO:0007669"/>
    <property type="project" value="UniProtKB-SubCell"/>
</dbReference>
<dbReference type="EMBL" id="QNRT01000002">
    <property type="protein sequence ID" value="RBP51246.1"/>
    <property type="molecule type" value="Genomic_DNA"/>
</dbReference>
<dbReference type="InterPro" id="IPR014710">
    <property type="entry name" value="RmlC-like_jellyroll"/>
</dbReference>
<keyword evidence="7" id="KW-0915">Sodium</keyword>
<evidence type="ECO:0000256" key="4">
    <source>
        <dbReference type="ARBA" id="ARBA00022475"/>
    </source>
</evidence>
<feature type="transmembrane region" description="Helical" evidence="11">
    <location>
        <begin position="253"/>
        <end position="283"/>
    </location>
</feature>
<name>A0A395JKD9_9GAMM</name>
<dbReference type="SMART" id="SM00100">
    <property type="entry name" value="cNMP"/>
    <property type="match status" value="1"/>
</dbReference>
<evidence type="ECO:0000313" key="14">
    <source>
        <dbReference type="Proteomes" id="UP000253083"/>
    </source>
</evidence>
<dbReference type="Gene3D" id="2.60.120.10">
    <property type="entry name" value="Jelly Rolls"/>
    <property type="match status" value="1"/>
</dbReference>
<feature type="domain" description="Cyclic nucleotide-binding" evidence="12">
    <location>
        <begin position="722"/>
        <end position="819"/>
    </location>
</feature>
<sequence length="845" mass="91841">MNTATSTVQQVTQVADHHTMLLVLGITGLLALAVLVVPLAARLKIPFTVMLAAVGVLIGLGTEFVLMLPGLGILHEFVTALNSLQITSDAVFFVFLPALVFESALSIDVRRLFDDLSPILMLAIVGLLISTAVIGFSMAALTHVPLLVCLLLGAIVSATDPVAVVAIFKDLGAPQRLAILVEGESLFNDATAIVVFTIISAMLLGQSDPTLLSGIAAFIKVFFGGIIVGYLAARLICFVLVHIGDSNLPRVTLTISLAYLSFIIAEHSLHVSGVMAVVTAALVLGSRGRSVITQSAWHGLEEVWEQVGFVANSVIFILVGLKVPSIMAAMTSQQFGWLGVLLLAGFVARFAIIFGLVPAMGRLGWSAQVSTGYRAVMFWGGLRGAVSLALALAVIENDGFAPQTQEFLGVMVTGFVLFTLAVNATTVSLVMRAFGLAKLGPADTAIRDRAFSKAMASVSERVKGTARAMHIGEEQTSLVVQPYEQLITASAQRVGENNLTDEEWLLIGLRMVCMNENKAYAKMLDQGEISSDTARSLFGHAADGMDSIKHGGLDAYLKDYRKKLGFHWHTKLAMALQRHLGITGLLAKNLANRFQVLEAKCTVLHNLRDNVVTQLTDMIGLAAAAKLQRVLEGRDLETEQALQVLRVCYPEYAKALEKRVLQQTAMRLELGQYNDMMANSLISKEVASKLKEDMGMRYEELKEDMELDLGLDAKELVSKMHFFQNLDQSVQHDIAKLLKPRLALPDEVIFEKDGPPDAMYFISSGAVRVELDNKTVIIGSGDFFGEMALLHQKPRMAGVVSDGFSELLVLHTKDFNEMLSKDDVLREQIEKIDRQRTIDNQYGAN</sequence>
<dbReference type="InterPro" id="IPR004709">
    <property type="entry name" value="NaH_exchanger"/>
</dbReference>
<evidence type="ECO:0000256" key="9">
    <source>
        <dbReference type="ARBA" id="ARBA00023136"/>
    </source>
</evidence>
<feature type="transmembrane region" description="Helical" evidence="11">
    <location>
        <begin position="144"/>
        <end position="166"/>
    </location>
</feature>
<keyword evidence="9 11" id="KW-0472">Membrane</keyword>
<dbReference type="InterPro" id="IPR000595">
    <property type="entry name" value="cNMP-bd_dom"/>
</dbReference>
<dbReference type="GO" id="GO:0015385">
    <property type="term" value="F:sodium:proton antiporter activity"/>
    <property type="evidence" value="ECO:0007669"/>
    <property type="project" value="InterPro"/>
</dbReference>
<dbReference type="Pfam" id="PF00027">
    <property type="entry name" value="cNMP_binding"/>
    <property type="match status" value="1"/>
</dbReference>
<feature type="transmembrane region" description="Helical" evidence="11">
    <location>
        <begin position="407"/>
        <end position="431"/>
    </location>
</feature>
<evidence type="ECO:0000256" key="7">
    <source>
        <dbReference type="ARBA" id="ARBA00023053"/>
    </source>
</evidence>
<dbReference type="Gene3D" id="6.10.140.1330">
    <property type="match status" value="1"/>
</dbReference>
<feature type="transmembrane region" description="Helical" evidence="11">
    <location>
        <begin position="20"/>
        <end position="40"/>
    </location>
</feature>
<dbReference type="PRINTS" id="PR01084">
    <property type="entry name" value="NAHEXCHNGR"/>
</dbReference>
<evidence type="ECO:0000256" key="6">
    <source>
        <dbReference type="ARBA" id="ARBA00022989"/>
    </source>
</evidence>
<evidence type="ECO:0000256" key="1">
    <source>
        <dbReference type="ARBA" id="ARBA00004651"/>
    </source>
</evidence>
<feature type="transmembrane region" description="Helical" evidence="11">
    <location>
        <begin position="376"/>
        <end position="395"/>
    </location>
</feature>
<evidence type="ECO:0000256" key="5">
    <source>
        <dbReference type="ARBA" id="ARBA00022692"/>
    </source>
</evidence>
<dbReference type="GO" id="GO:0015386">
    <property type="term" value="F:potassium:proton antiporter activity"/>
    <property type="evidence" value="ECO:0007669"/>
    <property type="project" value="TreeGrafter"/>
</dbReference>
<evidence type="ECO:0000256" key="8">
    <source>
        <dbReference type="ARBA" id="ARBA00023065"/>
    </source>
</evidence>